<dbReference type="GO" id="GO:0032259">
    <property type="term" value="P:methylation"/>
    <property type="evidence" value="ECO:0007669"/>
    <property type="project" value="UniProtKB-KW"/>
</dbReference>
<geneLocation type="plasmid" evidence="5 6">
    <name>unnamed</name>
</geneLocation>
<name>A0A345YIX8_9SPHN</name>
<gene>
    <name evidence="5" type="ORF">DVR09_15610</name>
</gene>
<protein>
    <submittedName>
        <fullName evidence="5">DNA cytosine methyltransferase</fullName>
    </submittedName>
</protein>
<dbReference type="GO" id="GO:0009307">
    <property type="term" value="P:DNA restriction-modification system"/>
    <property type="evidence" value="ECO:0007669"/>
    <property type="project" value="UniProtKB-KW"/>
</dbReference>
<evidence type="ECO:0000256" key="1">
    <source>
        <dbReference type="ARBA" id="ARBA00022603"/>
    </source>
</evidence>
<dbReference type="Pfam" id="PF00145">
    <property type="entry name" value="DNA_methylase"/>
    <property type="match status" value="1"/>
</dbReference>
<keyword evidence="1 5" id="KW-0489">Methyltransferase</keyword>
<dbReference type="EMBL" id="CP031358">
    <property type="protein sequence ID" value="AXK43880.1"/>
    <property type="molecule type" value="Genomic_DNA"/>
</dbReference>
<keyword evidence="3" id="KW-0680">Restriction system</keyword>
<dbReference type="SUPFAM" id="SSF53335">
    <property type="entry name" value="S-adenosyl-L-methionine-dependent methyltransferases"/>
    <property type="match status" value="1"/>
</dbReference>
<dbReference type="KEGG" id="err:DVR09_15610"/>
<dbReference type="OrthoDB" id="9813719at2"/>
<evidence type="ECO:0000256" key="4">
    <source>
        <dbReference type="ARBA" id="ARBA00047422"/>
    </source>
</evidence>
<evidence type="ECO:0000256" key="3">
    <source>
        <dbReference type="ARBA" id="ARBA00022747"/>
    </source>
</evidence>
<sequence length="478" mass="52924">MAEEVLVRVNVPEIATKQLAFRHKGGRRILTVSSNLLSLFGFEKGDPVVERSLGPGKGITVERVTDLFAAPVVKKVYGRSYPRRKNNPFEHLIEVSSQKLIDEAFPKGCTRVHVRFENHRVTITPIFTIAEKALSNAHRAEPNSVFAALTSGVDLHSMRQTGFSVSAVLEWRPQEARDKTDLTETGAMTALANSGPLYALFNEDVTTSVLDVIGETMAKKPPMVFHASPQCDDHSNLKAKVLKERHLEDATSTADMIIDLLNIVERVAPPVVVFENVPGMIGSAAYEVASLRLRRWGYTRHEHIGDARDYGGLTSRKRAYVVFTLLDAPFAFEEPATERNINPWAVIEPFLPQCRDVSHSKSLNDGKEIGRLRAIKPSSKNLPTPVKSIARMAKDSIVIEPEEGKFLFPSEALFKHLLGIDAVDLNAVSATIATEVIGQSIDRPHHEMVMRSIQRHIQAWVDAARGVRADEPEALKAA</sequence>
<accession>A0A345YIX8</accession>
<evidence type="ECO:0000256" key="2">
    <source>
        <dbReference type="ARBA" id="ARBA00022679"/>
    </source>
</evidence>
<comment type="catalytic activity">
    <reaction evidence="4">
        <text>a 2'-deoxycytidine in DNA + S-adenosyl-L-methionine = a 5-methyl-2'-deoxycytidine in DNA + S-adenosyl-L-homocysteine + H(+)</text>
        <dbReference type="Rhea" id="RHEA:13681"/>
        <dbReference type="Rhea" id="RHEA-COMP:11369"/>
        <dbReference type="Rhea" id="RHEA-COMP:11370"/>
        <dbReference type="ChEBI" id="CHEBI:15378"/>
        <dbReference type="ChEBI" id="CHEBI:57856"/>
        <dbReference type="ChEBI" id="CHEBI:59789"/>
        <dbReference type="ChEBI" id="CHEBI:85452"/>
        <dbReference type="ChEBI" id="CHEBI:85454"/>
        <dbReference type="EC" id="2.1.1.37"/>
    </reaction>
</comment>
<organism evidence="5 6">
    <name type="scientific">Erythrobacter aureus</name>
    <dbReference type="NCBI Taxonomy" id="2182384"/>
    <lineage>
        <taxon>Bacteria</taxon>
        <taxon>Pseudomonadati</taxon>
        <taxon>Pseudomonadota</taxon>
        <taxon>Alphaproteobacteria</taxon>
        <taxon>Sphingomonadales</taxon>
        <taxon>Erythrobacteraceae</taxon>
        <taxon>Erythrobacter/Porphyrobacter group</taxon>
        <taxon>Erythrobacter</taxon>
    </lineage>
</organism>
<keyword evidence="2 5" id="KW-0808">Transferase</keyword>
<evidence type="ECO:0000313" key="5">
    <source>
        <dbReference type="EMBL" id="AXK43880.1"/>
    </source>
</evidence>
<dbReference type="InterPro" id="IPR001525">
    <property type="entry name" value="C5_MeTfrase"/>
</dbReference>
<keyword evidence="6" id="KW-1185">Reference proteome</keyword>
<dbReference type="Gene3D" id="3.40.50.150">
    <property type="entry name" value="Vaccinia Virus protein VP39"/>
    <property type="match status" value="1"/>
</dbReference>
<dbReference type="InterPro" id="IPR029063">
    <property type="entry name" value="SAM-dependent_MTases_sf"/>
</dbReference>
<reference evidence="5 6" key="1">
    <citation type="submission" date="2018-07" db="EMBL/GenBank/DDBJ databases">
        <title>Genome sequence of Erythrobacter strain YH-07, an antagonistic bacterium isolated from Yellow Sea.</title>
        <authorList>
            <person name="Tang T."/>
            <person name="Liu Q."/>
            <person name="Sun X."/>
        </authorList>
    </citation>
    <scope>NUCLEOTIDE SEQUENCE [LARGE SCALE GENOMIC DNA]</scope>
    <source>
        <strain evidence="5 6">YH-07</strain>
        <plasmid evidence="5 6">unnamed</plasmid>
    </source>
</reference>
<dbReference type="Proteomes" id="UP000254508">
    <property type="component" value="Plasmid unnamed"/>
</dbReference>
<dbReference type="GO" id="GO:0003886">
    <property type="term" value="F:DNA (cytosine-5-)-methyltransferase activity"/>
    <property type="evidence" value="ECO:0007669"/>
    <property type="project" value="UniProtKB-EC"/>
</dbReference>
<evidence type="ECO:0000313" key="6">
    <source>
        <dbReference type="Proteomes" id="UP000254508"/>
    </source>
</evidence>
<dbReference type="AlphaFoldDB" id="A0A345YIX8"/>
<proteinExistence type="predicted"/>
<dbReference type="RefSeq" id="WP_115418193.1">
    <property type="nucleotide sequence ID" value="NZ_CP031358.1"/>
</dbReference>
<keyword evidence="5" id="KW-0614">Plasmid</keyword>